<organism evidence="1">
    <name type="scientific">mine drainage metagenome</name>
    <dbReference type="NCBI Taxonomy" id="410659"/>
    <lineage>
        <taxon>unclassified sequences</taxon>
        <taxon>metagenomes</taxon>
        <taxon>ecological metagenomes</taxon>
    </lineage>
</organism>
<protein>
    <submittedName>
        <fullName evidence="1">Peptidase S11 D-alanyl-D-alanine carboxypeptidase 1</fullName>
    </submittedName>
</protein>
<keyword evidence="1" id="KW-0121">Carboxypeptidase</keyword>
<name>T0Z6J8_9ZZZZ</name>
<comment type="caution">
    <text evidence="1">The sequence shown here is derived from an EMBL/GenBank/DDBJ whole genome shotgun (WGS) entry which is preliminary data.</text>
</comment>
<feature type="non-terminal residue" evidence="1">
    <location>
        <position position="153"/>
    </location>
</feature>
<feature type="non-terminal residue" evidence="1">
    <location>
        <position position="1"/>
    </location>
</feature>
<dbReference type="AlphaFoldDB" id="T0Z6J8"/>
<reference evidence="1" key="2">
    <citation type="journal article" date="2014" name="ISME J.">
        <title>Microbial stratification in low pH oxic and suboxic macroscopic growths along an acid mine drainage.</title>
        <authorList>
            <person name="Mendez-Garcia C."/>
            <person name="Mesa V."/>
            <person name="Sprenger R.R."/>
            <person name="Richter M."/>
            <person name="Diez M.S."/>
            <person name="Solano J."/>
            <person name="Bargiela R."/>
            <person name="Golyshina O.V."/>
            <person name="Manteca A."/>
            <person name="Ramos J.L."/>
            <person name="Gallego J.R."/>
            <person name="Llorente I."/>
            <person name="Martins Dos Santos V.A."/>
            <person name="Jensen O.N."/>
            <person name="Pelaez A.I."/>
            <person name="Sanchez J."/>
            <person name="Ferrer M."/>
        </authorList>
    </citation>
    <scope>NUCLEOTIDE SEQUENCE</scope>
</reference>
<evidence type="ECO:0000313" key="1">
    <source>
        <dbReference type="EMBL" id="EQD40658.1"/>
    </source>
</evidence>
<dbReference type="GO" id="GO:0004180">
    <property type="term" value="F:carboxypeptidase activity"/>
    <property type="evidence" value="ECO:0007669"/>
    <property type="project" value="UniProtKB-KW"/>
</dbReference>
<keyword evidence="1" id="KW-0645">Protease</keyword>
<keyword evidence="1" id="KW-0378">Hydrolase</keyword>
<proteinExistence type="predicted"/>
<reference evidence="1" key="1">
    <citation type="submission" date="2013-08" db="EMBL/GenBank/DDBJ databases">
        <authorList>
            <person name="Mendez C."/>
            <person name="Richter M."/>
            <person name="Ferrer M."/>
            <person name="Sanchez J."/>
        </authorList>
    </citation>
    <scope>NUCLEOTIDE SEQUENCE</scope>
</reference>
<sequence>ATLPVAGVVYNVNGLVGHDNITGVKTGSTPAGGNFVFSGTTTLPANPALPRSVSSNPQVIGVILGQQGYTPLPTALSAGKALLDSFRKIPKNIKVINQGAIVGSISAPGQSAVSVVTAASISLVGWPGLTVRYRVQTLKNLPSSFGSGFKVGT</sequence>
<accession>T0Z6J8</accession>
<dbReference type="EMBL" id="AUZX01012027">
    <property type="protein sequence ID" value="EQD40658.1"/>
    <property type="molecule type" value="Genomic_DNA"/>
</dbReference>
<gene>
    <name evidence="1" type="ORF">B1A_16364</name>
</gene>